<keyword evidence="1" id="KW-0732">Signal</keyword>
<dbReference type="InterPro" id="IPR016288">
    <property type="entry name" value="Beta_cellobiohydrolase"/>
</dbReference>
<dbReference type="InterPro" id="IPR036434">
    <property type="entry name" value="Beta_cellobiohydrolase_sf"/>
</dbReference>
<sequence length="400" mass="39588">MDAPIRSGRRRLLSVLAAAVMAPALVGCTPLEDALQHPAADTTQPAAAAVASTPAAVPPPAPAPVEPVPEPVGAPAPEATTPAPTSATSAAPSPEVSASPAATGGPAPIAAAPQGAVPDGHRPLAGDALFGPNPGAAQAAVQLQGRDPAAAALLADMASVPTAVWIGAWNTDVTATVRQGMAQAAAAGAVPVFVTYAIPDLDCGGTGGAASPEAYASWVRAVAAGIGTGEAVVVVEPDTLAQLCGDPAQRLAMVRSAVEVLEANPATHTYVDAGHSAWVPAATMAERLRAAGVGRADGFSLNVSNFEPTADNVAYGTELSAALGGAHFVVDTSRNGNGSDGEWCNPSGRALGERPTTTTGLPLVDAFLWIKIPGESDGTCNGGPSAGVFWPEYALGLAQN</sequence>
<reference evidence="3 4" key="1">
    <citation type="submission" date="2017-05" db="EMBL/GenBank/DDBJ databases">
        <authorList>
            <person name="Varghese N."/>
            <person name="Submissions S."/>
        </authorList>
    </citation>
    <scope>NUCLEOTIDE SEQUENCE [LARGE SCALE GENOMIC DNA]</scope>
    <source>
        <strain evidence="3 4">DSM 46834</strain>
    </source>
</reference>
<dbReference type="Gene3D" id="3.20.20.40">
    <property type="entry name" value="1, 4-beta cellobiohydrolase"/>
    <property type="match status" value="1"/>
</dbReference>
<dbReference type="EC" id="3.2.1.-" evidence="1"/>
<keyword evidence="1" id="KW-0326">Glycosidase</keyword>
<dbReference type="Pfam" id="PF01341">
    <property type="entry name" value="Glyco_hydro_6"/>
    <property type="match status" value="1"/>
</dbReference>
<keyword evidence="1" id="KW-0136">Cellulose degradation</keyword>
<protein>
    <recommendedName>
        <fullName evidence="1">Glucanase</fullName>
        <ecNumber evidence="1">3.2.1.-</ecNumber>
    </recommendedName>
</protein>
<dbReference type="EMBL" id="FXTJ01000013">
    <property type="protein sequence ID" value="SMO98498.1"/>
    <property type="molecule type" value="Genomic_DNA"/>
</dbReference>
<feature type="compositionally biased region" description="Pro residues" evidence="2">
    <location>
        <begin position="56"/>
        <end position="74"/>
    </location>
</feature>
<dbReference type="GO" id="GO:0030245">
    <property type="term" value="P:cellulose catabolic process"/>
    <property type="evidence" value="ECO:0007669"/>
    <property type="project" value="UniProtKB-KW"/>
</dbReference>
<feature type="compositionally biased region" description="Low complexity" evidence="2">
    <location>
        <begin position="75"/>
        <end position="118"/>
    </location>
</feature>
<keyword evidence="1" id="KW-0119">Carbohydrate metabolism</keyword>
<dbReference type="AlphaFoldDB" id="A0A521FQM7"/>
<proteinExistence type="inferred from homology"/>
<dbReference type="SUPFAM" id="SSF51989">
    <property type="entry name" value="Glycosyl hydrolases family 6, cellulases"/>
    <property type="match status" value="1"/>
</dbReference>
<dbReference type="PROSITE" id="PS51257">
    <property type="entry name" value="PROKAR_LIPOPROTEIN"/>
    <property type="match status" value="1"/>
</dbReference>
<feature type="region of interest" description="Disordered" evidence="2">
    <location>
        <begin position="37"/>
        <end position="131"/>
    </location>
</feature>
<feature type="signal peptide" evidence="1">
    <location>
        <begin position="1"/>
        <end position="26"/>
    </location>
</feature>
<gene>
    <name evidence="3" type="ORF">SAMN06273567_11375</name>
</gene>
<name>A0A521FQM7_9ACTN</name>
<dbReference type="PANTHER" id="PTHR34876:SF4">
    <property type="entry name" value="1,4-BETA-D-GLUCAN CELLOBIOHYDROLASE C-RELATED"/>
    <property type="match status" value="1"/>
</dbReference>
<dbReference type="Proteomes" id="UP000317484">
    <property type="component" value="Unassembled WGS sequence"/>
</dbReference>
<keyword evidence="4" id="KW-1185">Reference proteome</keyword>
<keyword evidence="1" id="KW-0624">Polysaccharide degradation</keyword>
<feature type="compositionally biased region" description="Low complexity" evidence="2">
    <location>
        <begin position="38"/>
        <end position="55"/>
    </location>
</feature>
<feature type="chain" id="PRO_5039741729" description="Glucanase" evidence="1">
    <location>
        <begin position="27"/>
        <end position="400"/>
    </location>
</feature>
<dbReference type="PRINTS" id="PR00733">
    <property type="entry name" value="GLHYDRLASE6"/>
</dbReference>
<organism evidence="3 4">
    <name type="scientific">Geodermatophilus aquaeductus</name>
    <dbReference type="NCBI Taxonomy" id="1564161"/>
    <lineage>
        <taxon>Bacteria</taxon>
        <taxon>Bacillati</taxon>
        <taxon>Actinomycetota</taxon>
        <taxon>Actinomycetes</taxon>
        <taxon>Geodermatophilales</taxon>
        <taxon>Geodermatophilaceae</taxon>
        <taxon>Geodermatophilus</taxon>
    </lineage>
</organism>
<evidence type="ECO:0000256" key="2">
    <source>
        <dbReference type="SAM" id="MobiDB-lite"/>
    </source>
</evidence>
<dbReference type="PANTHER" id="PTHR34876">
    <property type="match status" value="1"/>
</dbReference>
<dbReference type="GO" id="GO:0004553">
    <property type="term" value="F:hydrolase activity, hydrolyzing O-glycosyl compounds"/>
    <property type="evidence" value="ECO:0007669"/>
    <property type="project" value="InterPro"/>
</dbReference>
<evidence type="ECO:0000313" key="4">
    <source>
        <dbReference type="Proteomes" id="UP000317484"/>
    </source>
</evidence>
<comment type="similarity">
    <text evidence="1">Belongs to the glycosyl hydrolase family 6.</text>
</comment>
<evidence type="ECO:0000313" key="3">
    <source>
        <dbReference type="EMBL" id="SMO98498.1"/>
    </source>
</evidence>
<accession>A0A521FQM7</accession>
<evidence type="ECO:0000256" key="1">
    <source>
        <dbReference type="RuleBase" id="RU361186"/>
    </source>
</evidence>
<keyword evidence="1" id="KW-0378">Hydrolase</keyword>
<dbReference type="RefSeq" id="WP_221888365.1">
    <property type="nucleotide sequence ID" value="NZ_FXTJ01000013.1"/>
</dbReference>